<dbReference type="HOGENOM" id="CLU_009141_1_0_1"/>
<evidence type="ECO:0000313" key="3">
    <source>
        <dbReference type="Proteomes" id="UP000027456"/>
    </source>
</evidence>
<dbReference type="AlphaFoldDB" id="A0A074S8M3"/>
<proteinExistence type="predicted"/>
<dbReference type="PANTHER" id="PTHR46579:SF1">
    <property type="entry name" value="F5_8 TYPE C DOMAIN-CONTAINING PROTEIN"/>
    <property type="match status" value="1"/>
</dbReference>
<protein>
    <submittedName>
        <fullName evidence="2">Transposase family Tnp2 protein</fullName>
    </submittedName>
</protein>
<dbReference type="Proteomes" id="UP000027456">
    <property type="component" value="Unassembled WGS sequence"/>
</dbReference>
<gene>
    <name evidence="2" type="ORF">V565_201460</name>
</gene>
<organism evidence="2 3">
    <name type="scientific">Rhizoctonia solani 123E</name>
    <dbReference type="NCBI Taxonomy" id="1423351"/>
    <lineage>
        <taxon>Eukaryota</taxon>
        <taxon>Fungi</taxon>
        <taxon>Dikarya</taxon>
        <taxon>Basidiomycota</taxon>
        <taxon>Agaricomycotina</taxon>
        <taxon>Agaricomycetes</taxon>
        <taxon>Cantharellales</taxon>
        <taxon>Ceratobasidiaceae</taxon>
        <taxon>Rhizoctonia</taxon>
    </lineage>
</organism>
<keyword evidence="3" id="KW-1185">Reference proteome</keyword>
<comment type="caution">
    <text evidence="2">The sequence shown here is derived from an EMBL/GenBank/DDBJ whole genome shotgun (WGS) entry which is preliminary data.</text>
</comment>
<accession>A0A074S8M3</accession>
<name>A0A074S8M3_9AGAM</name>
<evidence type="ECO:0000313" key="2">
    <source>
        <dbReference type="EMBL" id="KEP46392.1"/>
    </source>
</evidence>
<evidence type="ECO:0000256" key="1">
    <source>
        <dbReference type="SAM" id="MobiDB-lite"/>
    </source>
</evidence>
<sequence length="1022" mass="117289">MSLDLRPCACCGKPFSAKTRKEHQKAFLNKVAQAFASDPDLNPTGLGSQLPSISTDNSIPVDMDGQGDFDEGTSAFADMSLYEEHTPSLEDILPSVEGLRRNPPVTIEDWPDVEEDTVSIASDVQDVDAGDPNRDPDFIEPTGSAPLDPSNEPLMTDEEVLRLLQMEYGDLDDEEWIDMYTRTISTKDRNTLRLLATRLRAHFSRQTYDDLRHGACEELDLPSEFVAWRRLRILSGLETRAYDMCVNSCCCFLGKYEEVTQCPFCKEARFKSDGKPRRLFRYTPLIPQLCGLFQDLEMSKKLGYRVLAEQQFEPEKILDVFDAEHYRSLRATILDPESGYHFFDNPQDIALGVATDGFTLFKRRRRGLSTAWPIIIINYNLHSRIRNRLENILCVGVIPGPKQCKDLNSFLIPLLDELLELESGVECPAPPTPDCEGYNFVFRAFLIILFGDIPAVSKLLMMKGHNAIRPCRACMIKGVLCRLERNSVYYVPMADPIDENRVFTYSDLVLRTHQGLLDQLQEIEAARTKTARQKLAQKYGLNARSIFTRLRSINLATCAPYDAMHLFFENLVPNMIRHWTGKFKGLDQGSGNYEILPEVWLEIGRLTSLVARLVPSAFVGTLPDIAQDEHLYKAEAYAFWALYIAPILLQGRLPETYYEHFLLMRDIIALSIQLEITHQEIDRLQKMINEWVDEYELLYYQYEQSRLPTCPLTIHALLHLPTYIRQTGPLWASWSFVMERFCGHLLPAVKNRTQPYQHLDNYIQRRAQMQIVSCLYGFPSLRQPTINYSYGNDERISSREKLYPTFDTVVLGTPVKKVQLDDRLRNQMTKYFGVVYSNNAYGIADLRSRIDANTLTRYGRFRLTGDGDRIRTASLIDNNPVARDNSFVRYDLLPDRNTAFRNRRDVPFRQTHYGRVLDIYYVEFVTQKPKEGTETEPEVPRVAEPYLLVRIQECKTGGLDATDPRNRVVRYSELQTPDIIHIDTINAVVGRIKLDNRSWAIIDRSANGARTQFIDEAGNVFD</sequence>
<dbReference type="EMBL" id="AZST01001126">
    <property type="protein sequence ID" value="KEP46392.1"/>
    <property type="molecule type" value="Genomic_DNA"/>
</dbReference>
<dbReference type="PANTHER" id="PTHR46579">
    <property type="entry name" value="F5/8 TYPE C DOMAIN-CONTAINING PROTEIN-RELATED"/>
    <property type="match status" value="1"/>
</dbReference>
<dbReference type="STRING" id="1423351.A0A074S8M3"/>
<feature type="region of interest" description="Disordered" evidence="1">
    <location>
        <begin position="126"/>
        <end position="153"/>
    </location>
</feature>
<dbReference type="InterPro" id="IPR004242">
    <property type="entry name" value="Transposase_21"/>
</dbReference>
<dbReference type="OrthoDB" id="6613063at2759"/>
<reference evidence="2 3" key="1">
    <citation type="submission" date="2013-12" db="EMBL/GenBank/DDBJ databases">
        <authorList>
            <person name="Cubeta M."/>
            <person name="Pakala S."/>
            <person name="Fedorova N."/>
            <person name="Thomas E."/>
            <person name="Dean R."/>
            <person name="Jabaji S."/>
            <person name="Neate S."/>
            <person name="Toda T."/>
            <person name="Tavantzis S."/>
            <person name="Vilgalys R."/>
            <person name="Bharathan N."/>
            <person name="Pakala S."/>
            <person name="Losada L.S."/>
            <person name="Zafar N."/>
            <person name="Nierman W."/>
        </authorList>
    </citation>
    <scope>NUCLEOTIDE SEQUENCE [LARGE SCALE GENOMIC DNA]</scope>
    <source>
        <strain evidence="2 3">123E</strain>
    </source>
</reference>
<dbReference type="Pfam" id="PF02992">
    <property type="entry name" value="Transposase_21"/>
    <property type="match status" value="1"/>
</dbReference>